<dbReference type="InterPro" id="IPR005467">
    <property type="entry name" value="His_kinase_dom"/>
</dbReference>
<evidence type="ECO:0000256" key="3">
    <source>
        <dbReference type="ARBA" id="ARBA00022553"/>
    </source>
</evidence>
<dbReference type="InterPro" id="IPR003661">
    <property type="entry name" value="HisK_dim/P_dom"/>
</dbReference>
<evidence type="ECO:0000256" key="5">
    <source>
        <dbReference type="ARBA" id="ARBA00022777"/>
    </source>
</evidence>
<dbReference type="CDD" id="cd00130">
    <property type="entry name" value="PAS"/>
    <property type="match status" value="1"/>
</dbReference>
<dbReference type="CDD" id="cd00082">
    <property type="entry name" value="HisKA"/>
    <property type="match status" value="1"/>
</dbReference>
<keyword evidence="3" id="KW-0597">Phosphoprotein</keyword>
<dbReference type="SUPFAM" id="SSF47384">
    <property type="entry name" value="Homodimeric domain of signal transducing histidine kinase"/>
    <property type="match status" value="1"/>
</dbReference>
<dbReference type="KEGG" id="mlt:VC82_2339"/>
<reference evidence="10 11" key="1">
    <citation type="submission" date="2015-03" db="EMBL/GenBank/DDBJ databases">
        <title>Complete genome sequence of Muricauda lutaonensis CC-HSB-11T, isolated from a coastal hot spring.</title>
        <authorList>
            <person name="Kim K.M."/>
        </authorList>
    </citation>
    <scope>NUCLEOTIDE SEQUENCE [LARGE SCALE GENOMIC DNA]</scope>
    <source>
        <strain evidence="10 11">CC-HSB-11</strain>
    </source>
</reference>
<protein>
    <recommendedName>
        <fullName evidence="2">histidine kinase</fullName>
        <ecNumber evidence="2">2.7.13.3</ecNumber>
    </recommendedName>
</protein>
<dbReference type="SMART" id="SM00387">
    <property type="entry name" value="HATPase_c"/>
    <property type="match status" value="1"/>
</dbReference>
<dbReference type="CDD" id="cd00075">
    <property type="entry name" value="HATPase"/>
    <property type="match status" value="1"/>
</dbReference>
<dbReference type="SUPFAM" id="SSF55874">
    <property type="entry name" value="ATPase domain of HSP90 chaperone/DNA topoisomerase II/histidine kinase"/>
    <property type="match status" value="1"/>
</dbReference>
<name>A0A0D5YVP7_9FLAO</name>
<dbReference type="InterPro" id="IPR013767">
    <property type="entry name" value="PAS_fold"/>
</dbReference>
<keyword evidence="7" id="KW-0175">Coiled coil</keyword>
<dbReference type="AlphaFoldDB" id="A0A0D5YVP7"/>
<dbReference type="PANTHER" id="PTHR43711">
    <property type="entry name" value="TWO-COMPONENT HISTIDINE KINASE"/>
    <property type="match status" value="1"/>
</dbReference>
<evidence type="ECO:0000256" key="6">
    <source>
        <dbReference type="ARBA" id="ARBA00023012"/>
    </source>
</evidence>
<evidence type="ECO:0000256" key="1">
    <source>
        <dbReference type="ARBA" id="ARBA00000085"/>
    </source>
</evidence>
<evidence type="ECO:0000256" key="4">
    <source>
        <dbReference type="ARBA" id="ARBA00022679"/>
    </source>
</evidence>
<evidence type="ECO:0000313" key="10">
    <source>
        <dbReference type="EMBL" id="AKA35928.1"/>
    </source>
</evidence>
<dbReference type="InterPro" id="IPR036097">
    <property type="entry name" value="HisK_dim/P_sf"/>
</dbReference>
<evidence type="ECO:0000259" key="9">
    <source>
        <dbReference type="PROSITE" id="PS50112"/>
    </source>
</evidence>
<dbReference type="PROSITE" id="PS50112">
    <property type="entry name" value="PAS"/>
    <property type="match status" value="1"/>
</dbReference>
<keyword evidence="5 10" id="KW-0418">Kinase</keyword>
<dbReference type="SUPFAM" id="SSF55785">
    <property type="entry name" value="PYP-like sensor domain (PAS domain)"/>
    <property type="match status" value="1"/>
</dbReference>
<feature type="domain" description="PAS" evidence="9">
    <location>
        <begin position="7"/>
        <end position="81"/>
    </location>
</feature>
<dbReference type="Gene3D" id="3.30.565.10">
    <property type="entry name" value="Histidine kinase-like ATPase, C-terminal domain"/>
    <property type="match status" value="1"/>
</dbReference>
<dbReference type="InterPro" id="IPR035965">
    <property type="entry name" value="PAS-like_dom_sf"/>
</dbReference>
<dbReference type="NCBIfam" id="TIGR00229">
    <property type="entry name" value="sensory_box"/>
    <property type="match status" value="1"/>
</dbReference>
<dbReference type="GO" id="GO:0000155">
    <property type="term" value="F:phosphorelay sensor kinase activity"/>
    <property type="evidence" value="ECO:0007669"/>
    <property type="project" value="InterPro"/>
</dbReference>
<keyword evidence="11" id="KW-1185">Reference proteome</keyword>
<dbReference type="InterPro" id="IPR004358">
    <property type="entry name" value="Sig_transdc_His_kin-like_C"/>
</dbReference>
<gene>
    <name evidence="10" type="ORF">VC82_2339</name>
</gene>
<proteinExistence type="predicted"/>
<dbReference type="InterPro" id="IPR000014">
    <property type="entry name" value="PAS"/>
</dbReference>
<dbReference type="EMBL" id="CP011071">
    <property type="protein sequence ID" value="AKA35928.1"/>
    <property type="molecule type" value="Genomic_DNA"/>
</dbReference>
<dbReference type="PRINTS" id="PR00344">
    <property type="entry name" value="BCTRLSENSOR"/>
</dbReference>
<evidence type="ECO:0000259" key="8">
    <source>
        <dbReference type="PROSITE" id="PS50109"/>
    </source>
</evidence>
<accession>A0A0D5YVP7</accession>
<dbReference type="Gene3D" id="3.30.450.20">
    <property type="entry name" value="PAS domain"/>
    <property type="match status" value="1"/>
</dbReference>
<dbReference type="SMART" id="SM00091">
    <property type="entry name" value="PAS"/>
    <property type="match status" value="1"/>
</dbReference>
<dbReference type="InterPro" id="IPR003594">
    <property type="entry name" value="HATPase_dom"/>
</dbReference>
<dbReference type="InterPro" id="IPR036890">
    <property type="entry name" value="HATPase_C_sf"/>
</dbReference>
<dbReference type="PATRIC" id="fig|516051.4.peg.2407"/>
<dbReference type="Proteomes" id="UP000032726">
    <property type="component" value="Chromosome"/>
</dbReference>
<dbReference type="Pfam" id="PF02518">
    <property type="entry name" value="HATPase_c"/>
    <property type="match status" value="1"/>
</dbReference>
<organism evidence="10 11">
    <name type="scientific">Flagellimonas lutaonensis</name>
    <dbReference type="NCBI Taxonomy" id="516051"/>
    <lineage>
        <taxon>Bacteria</taxon>
        <taxon>Pseudomonadati</taxon>
        <taxon>Bacteroidota</taxon>
        <taxon>Flavobacteriia</taxon>
        <taxon>Flavobacteriales</taxon>
        <taxon>Flavobacteriaceae</taxon>
        <taxon>Flagellimonas</taxon>
    </lineage>
</organism>
<dbReference type="PANTHER" id="PTHR43711:SF26">
    <property type="entry name" value="SENSOR HISTIDINE KINASE RCSC"/>
    <property type="match status" value="1"/>
</dbReference>
<evidence type="ECO:0000256" key="2">
    <source>
        <dbReference type="ARBA" id="ARBA00012438"/>
    </source>
</evidence>
<dbReference type="OrthoDB" id="9808408at2"/>
<dbReference type="EC" id="2.7.13.3" evidence="2"/>
<evidence type="ECO:0000313" key="11">
    <source>
        <dbReference type="Proteomes" id="UP000032726"/>
    </source>
</evidence>
<dbReference type="RefSeq" id="WP_045802523.1">
    <property type="nucleotide sequence ID" value="NZ_CP011071.1"/>
</dbReference>
<dbReference type="InterPro" id="IPR050736">
    <property type="entry name" value="Sensor_HK_Regulatory"/>
</dbReference>
<dbReference type="Pfam" id="PF00512">
    <property type="entry name" value="HisKA"/>
    <property type="match status" value="1"/>
</dbReference>
<keyword evidence="4" id="KW-0808">Transferase</keyword>
<sequence length="412" mass="46242">MKVFEKNSNIFQLLTEAISEGILVVNAEQLIVASNGSACQMFGYADGELVGKSLNTLIPSKYHAAHKGHVKKFLKRSEKRRMGAGLDLFGIRKDGAQFPVEVGLNPFELYGNTYIMALILDVSKQKEQESKIRELNAQLEQKIEQRTKELRTTVSELRDEVKRRKEAEEKAKASLKKEVELGELKTKFLSLVSHEFKTPLSAISTSTMLLSKYTQTEQQEKRNKHLATIMAKVKYLNNILNDFLSVERLESGKVKYNITSFALSKVVNEVVYDSNMLLKTGQRILYPNDIDDIILEFDEKILELVLSNLIHNAIKYSPEDATIDLRASKGDGHITIKVIDEGIGIPKDDQKHIFQRYYRAGNALLTQGTGIGLNIAKLHIGNLGGDISFTSTEGEGSEFELKLPYKNSKLGS</sequence>
<dbReference type="Pfam" id="PF00989">
    <property type="entry name" value="PAS"/>
    <property type="match status" value="1"/>
</dbReference>
<dbReference type="Gene3D" id="1.10.287.130">
    <property type="match status" value="1"/>
</dbReference>
<feature type="domain" description="Histidine kinase" evidence="8">
    <location>
        <begin position="191"/>
        <end position="407"/>
    </location>
</feature>
<dbReference type="PROSITE" id="PS50109">
    <property type="entry name" value="HIS_KIN"/>
    <property type="match status" value="1"/>
</dbReference>
<dbReference type="FunFam" id="3.30.565.10:FF:000006">
    <property type="entry name" value="Sensor histidine kinase WalK"/>
    <property type="match status" value="1"/>
</dbReference>
<dbReference type="HOGENOM" id="CLU_000445_89_2_10"/>
<feature type="coiled-coil region" evidence="7">
    <location>
        <begin position="122"/>
        <end position="178"/>
    </location>
</feature>
<keyword evidence="6" id="KW-0902">Two-component regulatory system</keyword>
<dbReference type="GO" id="GO:0006355">
    <property type="term" value="P:regulation of DNA-templated transcription"/>
    <property type="evidence" value="ECO:0007669"/>
    <property type="project" value="InterPro"/>
</dbReference>
<dbReference type="SMART" id="SM00388">
    <property type="entry name" value="HisKA"/>
    <property type="match status" value="1"/>
</dbReference>
<evidence type="ECO:0000256" key="7">
    <source>
        <dbReference type="SAM" id="Coils"/>
    </source>
</evidence>
<comment type="catalytic activity">
    <reaction evidence="1">
        <text>ATP + protein L-histidine = ADP + protein N-phospho-L-histidine.</text>
        <dbReference type="EC" id="2.7.13.3"/>
    </reaction>
</comment>
<dbReference type="STRING" id="516051.VC82_2339"/>